<evidence type="ECO:0000313" key="5">
    <source>
        <dbReference type="Proteomes" id="UP001157109"/>
    </source>
</evidence>
<accession>A0ABQ6HR10</accession>
<reference evidence="5" key="1">
    <citation type="journal article" date="2019" name="Int. J. Syst. Evol. Microbiol.">
        <title>The Global Catalogue of Microorganisms (GCM) 10K type strain sequencing project: providing services to taxonomists for standard genome sequencing and annotation.</title>
        <authorList>
            <consortium name="The Broad Institute Genomics Platform"/>
            <consortium name="The Broad Institute Genome Sequencing Center for Infectious Disease"/>
            <person name="Wu L."/>
            <person name="Ma J."/>
        </authorList>
    </citation>
    <scope>NUCLEOTIDE SEQUENCE [LARGE SCALE GENOMIC DNA]</scope>
    <source>
        <strain evidence="5">NBRC 105830</strain>
    </source>
</reference>
<protein>
    <submittedName>
        <fullName evidence="4">Precorrin-6A reductase</fullName>
    </submittedName>
</protein>
<gene>
    <name evidence="4" type="ORF">GCM10025862_19300</name>
</gene>
<comment type="caution">
    <text evidence="4">The sequence shown here is derived from an EMBL/GenBank/DDBJ whole genome shotgun (WGS) entry which is preliminary data.</text>
</comment>
<organism evidence="4 5">
    <name type="scientific">Arsenicicoccus piscis</name>
    <dbReference type="NCBI Taxonomy" id="673954"/>
    <lineage>
        <taxon>Bacteria</taxon>
        <taxon>Bacillati</taxon>
        <taxon>Actinomycetota</taxon>
        <taxon>Actinomycetes</taxon>
        <taxon>Micrococcales</taxon>
        <taxon>Intrasporangiaceae</taxon>
        <taxon>Arsenicicoccus</taxon>
    </lineage>
</organism>
<evidence type="ECO:0000313" key="4">
    <source>
        <dbReference type="EMBL" id="GMA19909.1"/>
    </source>
</evidence>
<dbReference type="PANTHER" id="PTHR36925">
    <property type="entry name" value="COBALT-PRECORRIN-6A REDUCTASE"/>
    <property type="match status" value="1"/>
</dbReference>
<proteinExistence type="predicted"/>
<dbReference type="RefSeq" id="WP_431308211.1">
    <property type="nucleotide sequence ID" value="NZ_BSUJ01000001.1"/>
</dbReference>
<dbReference type="NCBIfam" id="TIGR00715">
    <property type="entry name" value="precor6x_red"/>
    <property type="match status" value="1"/>
</dbReference>
<evidence type="ECO:0000256" key="1">
    <source>
        <dbReference type="ARBA" id="ARBA00004953"/>
    </source>
</evidence>
<comment type="pathway">
    <text evidence="1">Cofactor biosynthesis; adenosylcobalamin biosynthesis.</text>
</comment>
<dbReference type="Pfam" id="PF02571">
    <property type="entry name" value="CbiJ"/>
    <property type="match status" value="1"/>
</dbReference>
<keyword evidence="5" id="KW-1185">Reference proteome</keyword>
<sequence>MLAQLLAQEPALRVVSSLAGRTERPGVLPGTVRVGGFGGVAGLADYLRAEQVAAVVDATHPFAETMSDHAAQACSQTGVPLVVVQRPPWVAGPGDRWTSVATVAEAAVSLSGIGTRALLTIGRQGVGAFAEVRDVWFLVRSIDPPTTLPPDAELLLDRGPFTLDDERGLLQRNDIDVVVTKNSGGAATGAKLVAARELGIPVVVVQRPALPPGVPIVATAAEAVDWLRRRLLDPRIRCNQRTVTELRP</sequence>
<dbReference type="PROSITE" id="PS51014">
    <property type="entry name" value="COBK_CBIJ"/>
    <property type="match status" value="1"/>
</dbReference>
<name>A0ABQ6HR10_9MICO</name>
<keyword evidence="2" id="KW-0169">Cobalamin biosynthesis</keyword>
<dbReference type="NCBIfam" id="NF005968">
    <property type="entry name" value="PRK08057.1-2"/>
    <property type="match status" value="1"/>
</dbReference>
<evidence type="ECO:0000256" key="2">
    <source>
        <dbReference type="ARBA" id="ARBA00022573"/>
    </source>
</evidence>
<dbReference type="Proteomes" id="UP001157109">
    <property type="component" value="Unassembled WGS sequence"/>
</dbReference>
<dbReference type="InterPro" id="IPR003723">
    <property type="entry name" value="Precorrin-6x_reduct"/>
</dbReference>
<keyword evidence="3" id="KW-0560">Oxidoreductase</keyword>
<dbReference type="EMBL" id="BSUJ01000001">
    <property type="protein sequence ID" value="GMA19909.1"/>
    <property type="molecule type" value="Genomic_DNA"/>
</dbReference>
<evidence type="ECO:0000256" key="3">
    <source>
        <dbReference type="ARBA" id="ARBA00023002"/>
    </source>
</evidence>
<dbReference type="PANTHER" id="PTHR36925:SF1">
    <property type="entry name" value="COBALT-PRECORRIN-6A REDUCTASE"/>
    <property type="match status" value="1"/>
</dbReference>